<organism evidence="3 4">
    <name type="scientific">Candidatus Thermokryptus mobilis</name>
    <dbReference type="NCBI Taxonomy" id="1643428"/>
    <lineage>
        <taxon>Bacteria</taxon>
        <taxon>Pseudomonadati</taxon>
        <taxon>Candidatus Kryptoniota</taxon>
        <taxon>Candidatus Thermokryptus</taxon>
    </lineage>
</organism>
<dbReference type="EMBL" id="FAOO01000001">
    <property type="protein sequence ID" value="CUU01116.1"/>
    <property type="molecule type" value="Genomic_DNA"/>
</dbReference>
<name>A0A0S4MPV9_9BACT</name>
<feature type="chain" id="PRO_5006624503" description="Fibronectin type-III domain-containing protein" evidence="1">
    <location>
        <begin position="23"/>
        <end position="322"/>
    </location>
</feature>
<evidence type="ECO:0000313" key="3">
    <source>
        <dbReference type="EMBL" id="CUU01116.1"/>
    </source>
</evidence>
<dbReference type="AlphaFoldDB" id="A0A0S4MPV9"/>
<protein>
    <recommendedName>
        <fullName evidence="2">Fibronectin type-III domain-containing protein</fullName>
    </recommendedName>
</protein>
<evidence type="ECO:0000259" key="2">
    <source>
        <dbReference type="PROSITE" id="PS50853"/>
    </source>
</evidence>
<evidence type="ECO:0000256" key="1">
    <source>
        <dbReference type="SAM" id="SignalP"/>
    </source>
</evidence>
<sequence length="322" mass="36814">MKRLLIVLFTLLILGCSRELNEMTGPDTTPPSPPQGLSVYFAGDGMVILVWQNNTEPDVDFYKIYRSNDSINFLNIGQSYENIFSDKGLYYDTVYYYYITAVDNSGNESQPSSTVSAKPVNKYPPTQPFGLSVDAHNDPDGIYFNLKWYKNPDGDINLYKIYRSTTQNFTPSDLNLVGWTKDNYFRDTVNLSVNQRYYYKIVAVDKGGLESKPSYEDDDIILKCPSLLNPQDNGTTDYNPVFKWEKVENASGYIIFVSTSKFGNEIWKKVIKGEDSDTFSVTYLGPSLYDGRIYFWKVATFTKSENLINSISETRSFRVSIR</sequence>
<evidence type="ECO:0000313" key="4">
    <source>
        <dbReference type="Proteomes" id="UP000320623"/>
    </source>
</evidence>
<dbReference type="OrthoDB" id="9810925at2"/>
<dbReference type="InterPro" id="IPR036116">
    <property type="entry name" value="FN3_sf"/>
</dbReference>
<accession>A0A0S4MPV9</accession>
<proteinExistence type="predicted"/>
<dbReference type="SMART" id="SM00060">
    <property type="entry name" value="FN3"/>
    <property type="match status" value="2"/>
</dbReference>
<feature type="domain" description="Fibronectin type-III" evidence="2">
    <location>
        <begin position="33"/>
        <end position="126"/>
    </location>
</feature>
<dbReference type="STRING" id="1643428.GCA_001442855_00161"/>
<gene>
    <name evidence="3" type="ORF">JGI1_00172</name>
</gene>
<keyword evidence="1" id="KW-0732">Signal</keyword>
<reference evidence="4" key="1">
    <citation type="submission" date="2015-11" db="EMBL/GenBank/DDBJ databases">
        <authorList>
            <person name="Varghese N."/>
        </authorList>
    </citation>
    <scope>NUCLEOTIDE SEQUENCE [LARGE SCALE GENOMIC DNA]</scope>
</reference>
<dbReference type="InterPro" id="IPR003961">
    <property type="entry name" value="FN3_dom"/>
</dbReference>
<keyword evidence="4" id="KW-1185">Reference proteome</keyword>
<dbReference type="SUPFAM" id="SSF49265">
    <property type="entry name" value="Fibronectin type III"/>
    <property type="match status" value="1"/>
</dbReference>
<dbReference type="InterPro" id="IPR013783">
    <property type="entry name" value="Ig-like_fold"/>
</dbReference>
<dbReference type="PROSITE" id="PS51257">
    <property type="entry name" value="PROKAR_LIPOPROTEIN"/>
    <property type="match status" value="1"/>
</dbReference>
<feature type="signal peptide" evidence="1">
    <location>
        <begin position="1"/>
        <end position="22"/>
    </location>
</feature>
<dbReference type="PROSITE" id="PS50853">
    <property type="entry name" value="FN3"/>
    <property type="match status" value="1"/>
</dbReference>
<dbReference type="Proteomes" id="UP000320623">
    <property type="component" value="Unassembled WGS sequence"/>
</dbReference>
<dbReference type="RefSeq" id="WP_140943973.1">
    <property type="nucleotide sequence ID" value="NZ_FAOO01000001.1"/>
</dbReference>
<dbReference type="Gene3D" id="2.60.40.10">
    <property type="entry name" value="Immunoglobulins"/>
    <property type="match status" value="3"/>
</dbReference>